<dbReference type="CDD" id="cd02116">
    <property type="entry name" value="ACT"/>
    <property type="match status" value="1"/>
</dbReference>
<evidence type="ECO:0000313" key="2">
    <source>
        <dbReference type="EMBL" id="EPS67235.1"/>
    </source>
</evidence>
<dbReference type="PROSITE" id="PS51671">
    <property type="entry name" value="ACT"/>
    <property type="match status" value="1"/>
</dbReference>
<keyword evidence="3" id="KW-1185">Reference proteome</keyword>
<evidence type="ECO:0000259" key="1">
    <source>
        <dbReference type="PROSITE" id="PS51671"/>
    </source>
</evidence>
<dbReference type="InterPro" id="IPR045865">
    <property type="entry name" value="ACT-like_dom_sf"/>
</dbReference>
<feature type="domain" description="ACT" evidence="1">
    <location>
        <begin position="147"/>
        <end position="223"/>
    </location>
</feature>
<dbReference type="Pfam" id="PF13291">
    <property type="entry name" value="ACT_4"/>
    <property type="match status" value="1"/>
</dbReference>
<reference evidence="2 3" key="1">
    <citation type="journal article" date="2013" name="BMC Genomics">
        <title>The miniature genome of a carnivorous plant Genlisea aurea contains a low number of genes and short non-coding sequences.</title>
        <authorList>
            <person name="Leushkin E.V."/>
            <person name="Sutormin R.A."/>
            <person name="Nabieva E.R."/>
            <person name="Penin A.A."/>
            <person name="Kondrashov A.S."/>
            <person name="Logacheva M.D."/>
        </authorList>
    </citation>
    <scope>NUCLEOTIDE SEQUENCE [LARGE SCALE GENOMIC DNA]</scope>
</reference>
<dbReference type="PANTHER" id="PTHR43061">
    <property type="entry name" value="GTP DIPHOSPHOKINASE RSH1, CHLOROPLASTIC-RELATED"/>
    <property type="match status" value="1"/>
</dbReference>
<organism evidence="2 3">
    <name type="scientific">Genlisea aurea</name>
    <dbReference type="NCBI Taxonomy" id="192259"/>
    <lineage>
        <taxon>Eukaryota</taxon>
        <taxon>Viridiplantae</taxon>
        <taxon>Streptophyta</taxon>
        <taxon>Embryophyta</taxon>
        <taxon>Tracheophyta</taxon>
        <taxon>Spermatophyta</taxon>
        <taxon>Magnoliopsida</taxon>
        <taxon>eudicotyledons</taxon>
        <taxon>Gunneridae</taxon>
        <taxon>Pentapetalae</taxon>
        <taxon>asterids</taxon>
        <taxon>lamiids</taxon>
        <taxon>Lamiales</taxon>
        <taxon>Lentibulariaceae</taxon>
        <taxon>Genlisea</taxon>
    </lineage>
</organism>
<protein>
    <recommendedName>
        <fullName evidence="1">ACT domain-containing protein</fullName>
    </recommendedName>
</protein>
<dbReference type="AlphaFoldDB" id="S8CKJ9"/>
<dbReference type="PANTHER" id="PTHR43061:SF1">
    <property type="entry name" value="GTP DIPHOSPHOKINASE RSH1, CHLOROPLASTIC-RELATED"/>
    <property type="match status" value="1"/>
</dbReference>
<sequence length="233" mass="25321">GLSSKSAFQRHKQWLRHAKTRSARHKIMKFLNEQAALSATEITADSVKEFVSGEVEVGVVRLLDSNSWMQNSSPAAAANEIRFPIPSINGKHSKAAVREKEEAAAAKMIPAANVVSAYGDVLRGLEEGWIVYKIDCWHRDEGNSIHWLSVLCIDRKGMMADITSVLAATGIHICSCAAEIDRKRGVGAMLFRVEAAGLDDLVTTCSKVDLILGVVGWSTGCSWASCDDGFLEC</sequence>
<accession>S8CKJ9</accession>
<comment type="caution">
    <text evidence="2">The sequence shown here is derived from an EMBL/GenBank/DDBJ whole genome shotgun (WGS) entry which is preliminary data.</text>
</comment>
<feature type="non-terminal residue" evidence="2">
    <location>
        <position position="1"/>
    </location>
</feature>
<evidence type="ECO:0000313" key="3">
    <source>
        <dbReference type="Proteomes" id="UP000015453"/>
    </source>
</evidence>
<proteinExistence type="predicted"/>
<name>S8CKJ9_9LAMI</name>
<dbReference type="Gene3D" id="3.30.70.260">
    <property type="match status" value="1"/>
</dbReference>
<dbReference type="InterPro" id="IPR002912">
    <property type="entry name" value="ACT_dom"/>
</dbReference>
<dbReference type="Proteomes" id="UP000015453">
    <property type="component" value="Unassembled WGS sequence"/>
</dbReference>
<dbReference type="SUPFAM" id="SSF55021">
    <property type="entry name" value="ACT-like"/>
    <property type="match status" value="1"/>
</dbReference>
<dbReference type="OrthoDB" id="1724515at2759"/>
<dbReference type="EMBL" id="AUSU01003228">
    <property type="protein sequence ID" value="EPS67235.1"/>
    <property type="molecule type" value="Genomic_DNA"/>
</dbReference>
<gene>
    <name evidence="2" type="ORF">M569_07542</name>
</gene>